<dbReference type="InterPro" id="IPR020603">
    <property type="entry name" value="MraZ_dom"/>
</dbReference>
<gene>
    <name evidence="7" type="primary">mraZ</name>
    <name evidence="9" type="ORF">FC87_GL000776</name>
</gene>
<evidence type="ECO:0000256" key="5">
    <source>
        <dbReference type="ARBA" id="ARBA00023125"/>
    </source>
</evidence>
<evidence type="ECO:0000256" key="3">
    <source>
        <dbReference type="ARBA" id="ARBA00022737"/>
    </source>
</evidence>
<dbReference type="GO" id="GO:0003700">
    <property type="term" value="F:DNA-binding transcription factor activity"/>
    <property type="evidence" value="ECO:0007669"/>
    <property type="project" value="UniProtKB-UniRule"/>
</dbReference>
<dbReference type="SUPFAM" id="SSF89447">
    <property type="entry name" value="AbrB/MazE/MraZ-like"/>
    <property type="match status" value="1"/>
</dbReference>
<dbReference type="NCBIfam" id="TIGR00242">
    <property type="entry name" value="division/cell wall cluster transcriptional repressor MraZ"/>
    <property type="match status" value="1"/>
</dbReference>
<organism evidence="9 10">
    <name type="scientific">Fructilactobacillus florum DSM 22689 = JCM 16035</name>
    <dbReference type="NCBI Taxonomy" id="1423745"/>
    <lineage>
        <taxon>Bacteria</taxon>
        <taxon>Bacillati</taxon>
        <taxon>Bacillota</taxon>
        <taxon>Bacilli</taxon>
        <taxon>Lactobacillales</taxon>
        <taxon>Lactobacillaceae</taxon>
        <taxon>Fructilactobacillus</taxon>
    </lineage>
</organism>
<evidence type="ECO:0000256" key="1">
    <source>
        <dbReference type="ARBA" id="ARBA00013860"/>
    </source>
</evidence>
<dbReference type="RefSeq" id="WP_009167180.1">
    <property type="nucleotide sequence ID" value="NZ_AYZI01000004.1"/>
</dbReference>
<feature type="domain" description="SpoVT-AbrB" evidence="8">
    <location>
        <begin position="76"/>
        <end position="119"/>
    </location>
</feature>
<dbReference type="PATRIC" id="fig|1423745.4.peg.825"/>
<dbReference type="PANTHER" id="PTHR34701">
    <property type="entry name" value="TRANSCRIPTIONAL REGULATOR MRAZ"/>
    <property type="match status" value="1"/>
</dbReference>
<dbReference type="InterPro" id="IPR003444">
    <property type="entry name" value="MraZ"/>
</dbReference>
<dbReference type="GO" id="GO:2000143">
    <property type="term" value="P:negative regulation of DNA-templated transcription initiation"/>
    <property type="evidence" value="ECO:0007669"/>
    <property type="project" value="TreeGrafter"/>
</dbReference>
<proteinExistence type="inferred from homology"/>
<dbReference type="InterPro" id="IPR007159">
    <property type="entry name" value="SpoVT-AbrB_dom"/>
</dbReference>
<keyword evidence="6 7" id="KW-0804">Transcription</keyword>
<reference evidence="9 10" key="1">
    <citation type="journal article" date="2015" name="Genome Announc.">
        <title>Expanding the biotechnology potential of lactobacilli through comparative genomics of 213 strains and associated genera.</title>
        <authorList>
            <person name="Sun Z."/>
            <person name="Harris H.M."/>
            <person name="McCann A."/>
            <person name="Guo C."/>
            <person name="Argimon S."/>
            <person name="Zhang W."/>
            <person name="Yang X."/>
            <person name="Jeffery I.B."/>
            <person name="Cooney J.C."/>
            <person name="Kagawa T.F."/>
            <person name="Liu W."/>
            <person name="Song Y."/>
            <person name="Salvetti E."/>
            <person name="Wrobel A."/>
            <person name="Rasinkangas P."/>
            <person name="Parkhill J."/>
            <person name="Rea M.C."/>
            <person name="O'Sullivan O."/>
            <person name="Ritari J."/>
            <person name="Douillard F.P."/>
            <person name="Paul Ross R."/>
            <person name="Yang R."/>
            <person name="Briner A.E."/>
            <person name="Felis G.E."/>
            <person name="de Vos W.M."/>
            <person name="Barrangou R."/>
            <person name="Klaenhammer T.R."/>
            <person name="Caufield P.W."/>
            <person name="Cui Y."/>
            <person name="Zhang H."/>
            <person name="O'Toole P.W."/>
        </authorList>
    </citation>
    <scope>NUCLEOTIDE SEQUENCE [LARGE SCALE GENOMIC DNA]</scope>
    <source>
        <strain evidence="9 10">DSM 22689</strain>
    </source>
</reference>
<keyword evidence="2 7" id="KW-0963">Cytoplasm</keyword>
<dbReference type="InterPro" id="IPR035644">
    <property type="entry name" value="MraZ_C"/>
</dbReference>
<evidence type="ECO:0000256" key="7">
    <source>
        <dbReference type="HAMAP-Rule" id="MF_01008"/>
    </source>
</evidence>
<comment type="subunit">
    <text evidence="7">Forms oligomers.</text>
</comment>
<evidence type="ECO:0000256" key="4">
    <source>
        <dbReference type="ARBA" id="ARBA00023015"/>
    </source>
</evidence>
<name>A0A0R2CJ48_9LACO</name>
<evidence type="ECO:0000313" key="10">
    <source>
        <dbReference type="Proteomes" id="UP000051586"/>
    </source>
</evidence>
<comment type="subcellular location">
    <subcellularLocation>
        <location evidence="7">Cytoplasm</location>
        <location evidence="7">Nucleoid</location>
    </subcellularLocation>
</comment>
<dbReference type="Pfam" id="PF02381">
    <property type="entry name" value="MraZ"/>
    <property type="match status" value="2"/>
</dbReference>
<dbReference type="InterPro" id="IPR038619">
    <property type="entry name" value="MraZ_sf"/>
</dbReference>
<evidence type="ECO:0000313" key="9">
    <source>
        <dbReference type="EMBL" id="KRM91640.1"/>
    </source>
</evidence>
<dbReference type="InterPro" id="IPR035642">
    <property type="entry name" value="MraZ_N"/>
</dbReference>
<dbReference type="STRING" id="1423745.GCA_001311215_01286"/>
<evidence type="ECO:0000259" key="8">
    <source>
        <dbReference type="PROSITE" id="PS51740"/>
    </source>
</evidence>
<dbReference type="CDD" id="cd16321">
    <property type="entry name" value="MraZ_C"/>
    <property type="match status" value="1"/>
</dbReference>
<feature type="domain" description="SpoVT-AbrB" evidence="8">
    <location>
        <begin position="5"/>
        <end position="47"/>
    </location>
</feature>
<dbReference type="Proteomes" id="UP000051586">
    <property type="component" value="Unassembled WGS sequence"/>
</dbReference>
<protein>
    <recommendedName>
        <fullName evidence="1 7">Transcriptional regulator MraZ</fullName>
    </recommendedName>
</protein>
<dbReference type="PROSITE" id="PS51740">
    <property type="entry name" value="SPOVT_ABRB"/>
    <property type="match status" value="2"/>
</dbReference>
<dbReference type="FunFam" id="3.40.1550.20:FF:000002">
    <property type="entry name" value="Transcriptional regulator MraZ"/>
    <property type="match status" value="1"/>
</dbReference>
<dbReference type="EMBL" id="AYZI01000004">
    <property type="protein sequence ID" value="KRM91640.1"/>
    <property type="molecule type" value="Genomic_DNA"/>
</dbReference>
<dbReference type="GO" id="GO:0000976">
    <property type="term" value="F:transcription cis-regulatory region binding"/>
    <property type="evidence" value="ECO:0007669"/>
    <property type="project" value="TreeGrafter"/>
</dbReference>
<dbReference type="HAMAP" id="MF_01008">
    <property type="entry name" value="MraZ"/>
    <property type="match status" value="1"/>
</dbReference>
<dbReference type="InterPro" id="IPR037914">
    <property type="entry name" value="SpoVT-AbrB_sf"/>
</dbReference>
<keyword evidence="3" id="KW-0677">Repeat</keyword>
<dbReference type="PANTHER" id="PTHR34701:SF1">
    <property type="entry name" value="TRANSCRIPTIONAL REGULATOR MRAZ"/>
    <property type="match status" value="1"/>
</dbReference>
<sequence length="141" mass="16440">MFFGEYRHNIDTKGRLIIPAKFRNQLKQHFMITRGLDGCLFGYTASQWEQVQTEVDQLPFNKSAARKFSRLFFSAATECELDKQGRVNLPEPLRAYASLTKQCVLTGVSSRFEIWDAARWQKYNEQAQTEFNDIAEDLLDF</sequence>
<dbReference type="AlphaFoldDB" id="A0A0R2CJ48"/>
<evidence type="ECO:0000256" key="6">
    <source>
        <dbReference type="ARBA" id="ARBA00023163"/>
    </source>
</evidence>
<dbReference type="Gene3D" id="3.40.1550.20">
    <property type="entry name" value="Transcriptional regulator MraZ domain"/>
    <property type="match status" value="1"/>
</dbReference>
<keyword evidence="4 7" id="KW-0805">Transcription regulation</keyword>
<evidence type="ECO:0000256" key="2">
    <source>
        <dbReference type="ARBA" id="ARBA00022490"/>
    </source>
</evidence>
<comment type="caution">
    <text evidence="9">The sequence shown here is derived from an EMBL/GenBank/DDBJ whole genome shotgun (WGS) entry which is preliminary data.</text>
</comment>
<accession>A0A0R2CJ48</accession>
<dbReference type="CDD" id="cd16320">
    <property type="entry name" value="MraZ_N"/>
    <property type="match status" value="1"/>
</dbReference>
<keyword evidence="5 7" id="KW-0238">DNA-binding</keyword>
<dbReference type="GO" id="GO:0009295">
    <property type="term" value="C:nucleoid"/>
    <property type="evidence" value="ECO:0007669"/>
    <property type="project" value="UniProtKB-SubCell"/>
</dbReference>
<dbReference type="GO" id="GO:0005737">
    <property type="term" value="C:cytoplasm"/>
    <property type="evidence" value="ECO:0007669"/>
    <property type="project" value="UniProtKB-UniRule"/>
</dbReference>
<comment type="similarity">
    <text evidence="7">Belongs to the MraZ family.</text>
</comment>